<reference evidence="2" key="1">
    <citation type="journal article" date="2010" name="Environ. Microbiol.">
        <title>A blueprint of ectoine metabolism from the genome of the industrial producer Halomonas elongata DSM 2581(T).</title>
        <authorList>
            <person name="Schwibbert K."/>
            <person name="Marin-Sanguino A."/>
            <person name="Bagyan I."/>
            <person name="Heidrich G."/>
            <person name="Lentzen G."/>
            <person name="Seitz H."/>
            <person name="Rampp M."/>
            <person name="Schuster S.C."/>
            <person name="Klenk H.P."/>
            <person name="Pfeiffer F."/>
            <person name="Oesterhelt D."/>
            <person name="Kunte H.J."/>
        </authorList>
    </citation>
    <scope>NUCLEOTIDE SEQUENCE</scope>
    <source>
        <strain evidence="2">Type strain: DSM 2581</strain>
    </source>
</reference>
<dbReference type="KEGG" id="hel:HELO_4175"/>
<dbReference type="Pfam" id="PF04383">
    <property type="entry name" value="KilA-N"/>
    <property type="match status" value="1"/>
</dbReference>
<organism evidence="2 4">
    <name type="scientific">Halomonas elongata (strain ATCC 33173 / DSM 2581 / NBRC 15536 / NCIMB 2198 / 1H9)</name>
    <dbReference type="NCBI Taxonomy" id="768066"/>
    <lineage>
        <taxon>Bacteria</taxon>
        <taxon>Pseudomonadati</taxon>
        <taxon>Pseudomonadota</taxon>
        <taxon>Gammaproteobacteria</taxon>
        <taxon>Oceanospirillales</taxon>
        <taxon>Halomonadaceae</taxon>
        <taxon>Halomonas</taxon>
    </lineage>
</organism>
<dbReference type="GeneID" id="91011614"/>
<evidence type="ECO:0000313" key="2">
    <source>
        <dbReference type="EMBL" id="CBV44059.2"/>
    </source>
</evidence>
<dbReference type="InterPro" id="IPR017880">
    <property type="entry name" value="KilA_N"/>
</dbReference>
<gene>
    <name evidence="2" type="ordered locus">HELO_4175</name>
    <name evidence="3" type="ORF">SR933_15630</name>
</gene>
<reference evidence="2" key="2">
    <citation type="submission" date="2010-05" db="EMBL/GenBank/DDBJ databases">
        <title>Revision and reannotation of the Halomonas elongata DSM 2581(T) genome.</title>
        <authorList>
            <person name="Pfeiffer F."/>
            <person name="Bagyan I."/>
            <person name="Alfaro-Espinoza G."/>
            <person name="Zamora-Lagos M.A."/>
            <person name="Habermann B."/>
            <person name="Oesterhelt D."/>
            <person name="Kunte H.J."/>
        </authorList>
    </citation>
    <scope>NUCLEOTIDE SEQUENCE</scope>
    <source>
        <strain evidence="2">Type strain: DSM 2581</strain>
    </source>
</reference>
<dbReference type="RefSeq" id="WP_041602714.1">
    <property type="nucleotide sequence ID" value="NC_014532.2"/>
</dbReference>
<dbReference type="OrthoDB" id="6966367at2"/>
<dbReference type="PROSITE" id="PS51301">
    <property type="entry name" value="KILA_N"/>
    <property type="match status" value="1"/>
</dbReference>
<dbReference type="Proteomes" id="UP000008707">
    <property type="component" value="Chromosome"/>
</dbReference>
<proteinExistence type="predicted"/>
<evidence type="ECO:0000259" key="1">
    <source>
        <dbReference type="PROSITE" id="PS51301"/>
    </source>
</evidence>
<dbReference type="Proteomes" id="UP001322512">
    <property type="component" value="Chromosome"/>
</dbReference>
<dbReference type="SMART" id="SM01252">
    <property type="entry name" value="KilA-N"/>
    <property type="match status" value="1"/>
</dbReference>
<reference evidence="3 5" key="4">
    <citation type="submission" date="2023-11" db="EMBL/GenBank/DDBJ databases">
        <title>MicrobeMod: A computational toolkit for identifying prokaryotic methylation and restriction-modification with nanopore sequencing.</title>
        <authorList>
            <person name="Crits-Christoph A."/>
            <person name="Kang S.C."/>
            <person name="Lee H."/>
            <person name="Ostrov N."/>
        </authorList>
    </citation>
    <scope>NUCLEOTIDE SEQUENCE [LARGE SCALE GENOMIC DNA]</scope>
    <source>
        <strain evidence="3 5">ATCC 33173</strain>
    </source>
</reference>
<accession>E1VAW0</accession>
<dbReference type="AlphaFoldDB" id="E1VAW0"/>
<evidence type="ECO:0000313" key="5">
    <source>
        <dbReference type="Proteomes" id="UP001322512"/>
    </source>
</evidence>
<dbReference type="GO" id="GO:0003677">
    <property type="term" value="F:DNA binding"/>
    <property type="evidence" value="ECO:0007669"/>
    <property type="project" value="InterPro"/>
</dbReference>
<evidence type="ECO:0000313" key="4">
    <source>
        <dbReference type="Proteomes" id="UP000008707"/>
    </source>
</evidence>
<dbReference type="EMBL" id="FN869568">
    <property type="protein sequence ID" value="CBV44059.2"/>
    <property type="molecule type" value="Genomic_DNA"/>
</dbReference>
<reference evidence="4" key="3">
    <citation type="journal article" date="2011" name="Environ. Microbiol.">
        <title>A blueprint of ectoine metabolism from the genome of the industrial producer Halomonas elongata DSM 2581(T).</title>
        <authorList>
            <person name="Schwibbert K."/>
            <person name="Marin-Sanguino A."/>
            <person name="Bagyan I."/>
            <person name="Heidrich G."/>
            <person name="Lentzen G."/>
            <person name="Seitz H."/>
            <person name="Rampp M."/>
            <person name="Schuster S.C."/>
            <person name="Klenk H.P."/>
            <person name="Pfeiffer F."/>
            <person name="Oesterhelt D."/>
            <person name="Kunte H.J."/>
        </authorList>
    </citation>
    <scope>NUCLEOTIDE SEQUENCE [LARGE SCALE GENOMIC DNA]</scope>
    <source>
        <strain evidence="4">ATCC 33173 / DSM 2581 / NBRC 15536 / NCIMB 2198 / 1H9</strain>
    </source>
</reference>
<name>E1VAW0_HALED</name>
<sequence>MSNIIPFKYQGRPVRFSTDGWINATDIAKRFGKRPAKWLELPTTKSYMAALAKALGIGDVGKSDIGLVITKKGGPDQGTWLHPKLAVAFGRWLDDDFAVWCDMHIDDVLRGQGSLRHQFDVAVYDLQQQDRRGSTAGRELAQHRWVKPPLVQKVESLREQLQMTLALDQ</sequence>
<dbReference type="InterPro" id="IPR036887">
    <property type="entry name" value="HTH_APSES_sf"/>
</dbReference>
<keyword evidence="5" id="KW-1185">Reference proteome</keyword>
<dbReference type="EMBL" id="CP139472">
    <property type="protein sequence ID" value="WPU46659.1"/>
    <property type="molecule type" value="Genomic_DNA"/>
</dbReference>
<protein>
    <submittedName>
        <fullName evidence="2">APSES domain protein</fullName>
    </submittedName>
    <submittedName>
        <fullName evidence="3">KilA-N domain-containing protein</fullName>
    </submittedName>
</protein>
<feature type="domain" description="KilA-N" evidence="1">
    <location>
        <begin position="3"/>
        <end position="108"/>
    </location>
</feature>
<dbReference type="InterPro" id="IPR018004">
    <property type="entry name" value="KilA/APSES_HTH"/>
</dbReference>
<dbReference type="SUPFAM" id="SSF54616">
    <property type="entry name" value="DNA-binding domain of Mlu1-box binding protein MBP1"/>
    <property type="match status" value="1"/>
</dbReference>
<evidence type="ECO:0000313" key="3">
    <source>
        <dbReference type="EMBL" id="WPU46659.1"/>
    </source>
</evidence>
<dbReference type="STRING" id="768066.HELO_4175"/>
<dbReference type="eggNOG" id="ENOG5032YI7">
    <property type="taxonomic scope" value="Bacteria"/>
</dbReference>